<dbReference type="Pfam" id="PF00857">
    <property type="entry name" value="Isochorismatase"/>
    <property type="match status" value="1"/>
</dbReference>
<dbReference type="SUPFAM" id="SSF51197">
    <property type="entry name" value="Clavaminate synthase-like"/>
    <property type="match status" value="1"/>
</dbReference>
<dbReference type="STRING" id="1448321.A0A317WLV0"/>
<accession>A0A317WLV0</accession>
<dbReference type="InterPro" id="IPR032854">
    <property type="entry name" value="ALKBH3"/>
</dbReference>
<dbReference type="GO" id="GO:0006307">
    <property type="term" value="P:DNA alkylation repair"/>
    <property type="evidence" value="ECO:0007669"/>
    <property type="project" value="InterPro"/>
</dbReference>
<dbReference type="EMBL" id="MSFL01000006">
    <property type="protein sequence ID" value="PWY87444.1"/>
    <property type="molecule type" value="Genomic_DNA"/>
</dbReference>
<feature type="region of interest" description="Disordered" evidence="2">
    <location>
        <begin position="330"/>
        <end position="384"/>
    </location>
</feature>
<feature type="compositionally biased region" description="Basic residues" evidence="2">
    <location>
        <begin position="345"/>
        <end position="355"/>
    </location>
</feature>
<gene>
    <name evidence="4" type="ORF">BO70DRAFT_360062</name>
</gene>
<dbReference type="GO" id="GO:0051213">
    <property type="term" value="F:dioxygenase activity"/>
    <property type="evidence" value="ECO:0007669"/>
    <property type="project" value="InterPro"/>
</dbReference>
<organism evidence="4 5">
    <name type="scientific">Aspergillus heteromorphus CBS 117.55</name>
    <dbReference type="NCBI Taxonomy" id="1448321"/>
    <lineage>
        <taxon>Eukaryota</taxon>
        <taxon>Fungi</taxon>
        <taxon>Dikarya</taxon>
        <taxon>Ascomycota</taxon>
        <taxon>Pezizomycotina</taxon>
        <taxon>Eurotiomycetes</taxon>
        <taxon>Eurotiomycetidae</taxon>
        <taxon>Eurotiales</taxon>
        <taxon>Aspergillaceae</taxon>
        <taxon>Aspergillus</taxon>
        <taxon>Aspergillus subgen. Circumdati</taxon>
    </lineage>
</organism>
<dbReference type="InterPro" id="IPR004046">
    <property type="entry name" value="GST_C"/>
</dbReference>
<keyword evidence="5" id="KW-1185">Reference proteome</keyword>
<comment type="caution">
    <text evidence="4">The sequence shown here is derived from an EMBL/GenBank/DDBJ whole genome shotgun (WGS) entry which is preliminary data.</text>
</comment>
<dbReference type="InterPro" id="IPR027450">
    <property type="entry name" value="AlkB-like"/>
</dbReference>
<dbReference type="GeneID" id="37064933"/>
<dbReference type="InterPro" id="IPR000868">
    <property type="entry name" value="Isochorismatase-like_dom"/>
</dbReference>
<name>A0A317WLV0_9EURO</name>
<feature type="compositionally biased region" description="Basic and acidic residues" evidence="2">
    <location>
        <begin position="356"/>
        <end position="381"/>
    </location>
</feature>
<dbReference type="RefSeq" id="XP_025401327.1">
    <property type="nucleotide sequence ID" value="XM_025542696.1"/>
</dbReference>
<comment type="similarity">
    <text evidence="1">Belongs to the isochorismatase family.</text>
</comment>
<dbReference type="InterPro" id="IPR005123">
    <property type="entry name" value="Oxoglu/Fe-dep_dioxygenase_dom"/>
</dbReference>
<feature type="domain" description="Fe2OG dioxygenase" evidence="3">
    <location>
        <begin position="473"/>
        <end position="589"/>
    </location>
</feature>
<reference evidence="4 5" key="1">
    <citation type="submission" date="2016-12" db="EMBL/GenBank/DDBJ databases">
        <title>The genomes of Aspergillus section Nigri reveals drivers in fungal speciation.</title>
        <authorList>
            <consortium name="DOE Joint Genome Institute"/>
            <person name="Vesth T.C."/>
            <person name="Nybo J."/>
            <person name="Theobald S."/>
            <person name="Brandl J."/>
            <person name="Frisvad J.C."/>
            <person name="Nielsen K.F."/>
            <person name="Lyhne E.K."/>
            <person name="Kogle M.E."/>
            <person name="Kuo A."/>
            <person name="Riley R."/>
            <person name="Clum A."/>
            <person name="Nolan M."/>
            <person name="Lipzen A."/>
            <person name="Salamov A."/>
            <person name="Henrissat B."/>
            <person name="Wiebenga A."/>
            <person name="De Vries R.P."/>
            <person name="Grigoriev I.V."/>
            <person name="Mortensen U.H."/>
            <person name="Andersen M.R."/>
            <person name="Baker S.E."/>
        </authorList>
    </citation>
    <scope>NUCLEOTIDE SEQUENCE [LARGE SCALE GENOMIC DNA]</scope>
    <source>
        <strain evidence="4 5">CBS 117.55</strain>
    </source>
</reference>
<dbReference type="InterPro" id="IPR036282">
    <property type="entry name" value="Glutathione-S-Trfase_C_sf"/>
</dbReference>
<dbReference type="Pfam" id="PF14497">
    <property type="entry name" value="GST_C_3"/>
    <property type="match status" value="1"/>
</dbReference>
<dbReference type="Proteomes" id="UP000247233">
    <property type="component" value="Unassembled WGS sequence"/>
</dbReference>
<dbReference type="InterPro" id="IPR036380">
    <property type="entry name" value="Isochorismatase-like_sf"/>
</dbReference>
<protein>
    <submittedName>
        <fullName evidence="4">Isochorismatase family protein family</fullName>
    </submittedName>
</protein>
<dbReference type="SUPFAM" id="SSF47616">
    <property type="entry name" value="GST C-terminal domain-like"/>
    <property type="match status" value="1"/>
</dbReference>
<evidence type="ECO:0000313" key="4">
    <source>
        <dbReference type="EMBL" id="PWY87444.1"/>
    </source>
</evidence>
<feature type="region of interest" description="Disordered" evidence="2">
    <location>
        <begin position="277"/>
        <end position="300"/>
    </location>
</feature>
<dbReference type="AlphaFoldDB" id="A0A317WLV0"/>
<dbReference type="Gene3D" id="1.20.1050.10">
    <property type="match status" value="1"/>
</dbReference>
<dbReference type="CDD" id="cd00431">
    <property type="entry name" value="cysteine_hydrolases"/>
    <property type="match status" value="1"/>
</dbReference>
<dbReference type="PANTHER" id="PTHR31212">
    <property type="entry name" value="ALPHA-KETOGLUTARATE-DEPENDENT DIOXYGENASE ALKB HOMOLOG 3"/>
    <property type="match status" value="1"/>
</dbReference>
<evidence type="ECO:0000313" key="5">
    <source>
        <dbReference type="Proteomes" id="UP000247233"/>
    </source>
</evidence>
<sequence>MSFFSQFGNLLPAIQTRKALLLLDIQNDFVRPTGALHVANTADFLEILPQLANTFRRNGEVVWVRSHYDAPKPLISPSDAHDLIVLGRMDTETGRTRAASDGSAPVGLDASGTVDEEAFLSTDAPKFCVPQTPGVQFPAPILAAINTESDIVIDKSDYSALQDPSLILSFRTSFVTEIYLCGSLSNISVYATALDAVRHGFSVTLVEDCLGFRDFIRHEEAMRRMADIFGANGITTQELFEELDWEETDAIARRGARPLQHAAPAGIEGVMDELGVKPSAAQPPKEESPESSSRGAPYHGIGDLLAEMTDNEDGDLQELADLTRARARFGGESHRSGPQGGHGEKKTRNRARRSKRPDSKVESSRSEKRQRGKAKKQDVCRPGDVIGEGDSRIIYDLDLPLETFEKIRDEVAWQKMYHLSGQVPRLVAVQGRPLPDGSVPIYRHPADESPPLHPFTATVDRVRAIIERILGHPLNHALIQLYRDGQDRISEHSDKTLDIVRGSSICNVSLGAQRVMVLRTKGQGAEDADSGRSTQRIPMPHESLFVLGQKTNMRWLHGIRPDKRAATEKSVEERAYGGARISITFRHVGTFTDPAGDTIWGQGAVSKSQDKANPVIHGDPADTERIILAFGQENHATEFDWDGVYGKGFDVVNFVTASTAKLVLGSDPVANLRVRLCLGENGIRYDTESKGEGPTENGEHPIYIAADGSKLAGDLNILTHFSDRPSELVRPGIEALRGGDHLPSITGLLSTWRDQGNDPHFLSTWEKALDGQAYLNGSAFGIDDCALWPVLREIAQKTQLLPSKTHPNLSQYYTRVANRGIVKTTLEEAE</sequence>
<dbReference type="Pfam" id="PF13532">
    <property type="entry name" value="2OG-FeII_Oxy_2"/>
    <property type="match status" value="1"/>
</dbReference>
<dbReference type="OrthoDB" id="445341at2759"/>
<evidence type="ECO:0000256" key="1">
    <source>
        <dbReference type="ARBA" id="ARBA00006336"/>
    </source>
</evidence>
<evidence type="ECO:0000256" key="2">
    <source>
        <dbReference type="SAM" id="MobiDB-lite"/>
    </source>
</evidence>
<dbReference type="Gene3D" id="3.40.50.850">
    <property type="entry name" value="Isochorismatase-like"/>
    <property type="match status" value="1"/>
</dbReference>
<dbReference type="Gene3D" id="2.60.120.590">
    <property type="entry name" value="Alpha-ketoglutarate-dependent dioxygenase AlkB-like"/>
    <property type="match status" value="1"/>
</dbReference>
<dbReference type="PANTHER" id="PTHR31212:SF5">
    <property type="entry name" value="ISOCHORISMATASE FAMILY PROTEIN FAMILY (AFU_ORTHOLOGUE AFUA_3G14500)"/>
    <property type="match status" value="1"/>
</dbReference>
<dbReference type="SUPFAM" id="SSF52499">
    <property type="entry name" value="Isochorismatase-like hydrolases"/>
    <property type="match status" value="1"/>
</dbReference>
<dbReference type="PROSITE" id="PS51471">
    <property type="entry name" value="FE2OG_OXY"/>
    <property type="match status" value="1"/>
</dbReference>
<dbReference type="InterPro" id="IPR037151">
    <property type="entry name" value="AlkB-like_sf"/>
</dbReference>
<dbReference type="VEuPathDB" id="FungiDB:BO70DRAFT_360062"/>
<evidence type="ECO:0000259" key="3">
    <source>
        <dbReference type="PROSITE" id="PS51471"/>
    </source>
</evidence>
<proteinExistence type="inferred from homology"/>
<dbReference type="CDD" id="cd00299">
    <property type="entry name" value="GST_C_family"/>
    <property type="match status" value="1"/>
</dbReference>